<feature type="region of interest" description="Disordered" evidence="1">
    <location>
        <begin position="4786"/>
        <end position="4836"/>
    </location>
</feature>
<reference evidence="4" key="1">
    <citation type="submission" date="2016-06" db="EMBL/GenBank/DDBJ databases">
        <title>First high quality genome sequence of Plasmodium coatneyi using continuous long reads from single molecule, real-time sequencing.</title>
        <authorList>
            <person name="Chien J.-T."/>
            <person name="Pakala S.B."/>
            <person name="Geraldo J.A."/>
            <person name="Lapp S.A."/>
            <person name="Barnwell J.W."/>
            <person name="Kissinger J.C."/>
            <person name="Galinski M.R."/>
            <person name="Humphrey J.C."/>
        </authorList>
    </citation>
    <scope>NUCLEOTIDE SEQUENCE [LARGE SCALE GENOMIC DNA]</scope>
    <source>
        <strain evidence="4">Hackeri</strain>
    </source>
</reference>
<proteinExistence type="predicted"/>
<gene>
    <name evidence="3" type="ORF">PCOAH_00038060</name>
</gene>
<dbReference type="KEGG" id="pcot:PCOAH_00038060"/>
<evidence type="ECO:0000313" key="3">
    <source>
        <dbReference type="EMBL" id="ANQ09820.1"/>
    </source>
</evidence>
<feature type="region of interest" description="Disordered" evidence="1">
    <location>
        <begin position="3540"/>
        <end position="3564"/>
    </location>
</feature>
<feature type="region of interest" description="Disordered" evidence="1">
    <location>
        <begin position="552"/>
        <end position="572"/>
    </location>
</feature>
<feature type="compositionally biased region" description="Low complexity" evidence="1">
    <location>
        <begin position="2357"/>
        <end position="2376"/>
    </location>
</feature>
<dbReference type="EMBL" id="CP016250">
    <property type="protein sequence ID" value="ANQ09820.1"/>
    <property type="molecule type" value="Genomic_DNA"/>
</dbReference>
<feature type="transmembrane region" description="Helical" evidence="2">
    <location>
        <begin position="2235"/>
        <end position="2253"/>
    </location>
</feature>
<feature type="region of interest" description="Disordered" evidence="1">
    <location>
        <begin position="3864"/>
        <end position="3918"/>
    </location>
</feature>
<feature type="region of interest" description="Disordered" evidence="1">
    <location>
        <begin position="4357"/>
        <end position="4508"/>
    </location>
</feature>
<keyword evidence="2" id="KW-0812">Transmembrane</keyword>
<keyword evidence="2" id="KW-1133">Transmembrane helix</keyword>
<dbReference type="RefSeq" id="XP_019916515.1">
    <property type="nucleotide sequence ID" value="XM_020060597.1"/>
</dbReference>
<feature type="compositionally biased region" description="Basic and acidic residues" evidence="1">
    <location>
        <begin position="1556"/>
        <end position="1565"/>
    </location>
</feature>
<feature type="compositionally biased region" description="Polar residues" evidence="1">
    <location>
        <begin position="3496"/>
        <end position="3508"/>
    </location>
</feature>
<feature type="region of interest" description="Disordered" evidence="1">
    <location>
        <begin position="262"/>
        <end position="285"/>
    </location>
</feature>
<feature type="compositionally biased region" description="Polar residues" evidence="1">
    <location>
        <begin position="4463"/>
        <end position="4473"/>
    </location>
</feature>
<dbReference type="OrthoDB" id="378159at2759"/>
<feature type="region of interest" description="Disordered" evidence="1">
    <location>
        <begin position="646"/>
        <end position="665"/>
    </location>
</feature>
<feature type="compositionally biased region" description="Basic residues" evidence="1">
    <location>
        <begin position="3875"/>
        <end position="3891"/>
    </location>
</feature>
<organism evidence="3 4">
    <name type="scientific">Plasmodium coatneyi</name>
    <dbReference type="NCBI Taxonomy" id="208452"/>
    <lineage>
        <taxon>Eukaryota</taxon>
        <taxon>Sar</taxon>
        <taxon>Alveolata</taxon>
        <taxon>Apicomplexa</taxon>
        <taxon>Aconoidasida</taxon>
        <taxon>Haemosporida</taxon>
        <taxon>Plasmodiidae</taxon>
        <taxon>Plasmodium</taxon>
    </lineage>
</organism>
<evidence type="ECO:0000313" key="4">
    <source>
        <dbReference type="Proteomes" id="UP000092716"/>
    </source>
</evidence>
<evidence type="ECO:0000256" key="2">
    <source>
        <dbReference type="SAM" id="Phobius"/>
    </source>
</evidence>
<dbReference type="VEuPathDB" id="PlasmoDB:PCOAH_00038060"/>
<feature type="compositionally biased region" description="Basic and acidic residues" evidence="1">
    <location>
        <begin position="262"/>
        <end position="282"/>
    </location>
</feature>
<keyword evidence="2" id="KW-0472">Membrane</keyword>
<sequence length="4931" mass="572604">MGIKKYEKRELTNMQNGNHRKNYPKILDDEYIEMIISKYVRAENREDKKCKAWEEKGKTNKYVLHLQKLYKEFKFEECLNYGLENIKKLKKKNYAGKIEFLKIIGNVYFYLENYKHSSLTYILLSKYLNKVSHRYKVEICYNAGVAFIKYFLQSNDISYYLNAKASFHCSMLYNEKGSKHFNSVIYENTVGILRRYFSLGVKEQTKGVDDQNGLFANSSREKIFLESGTDLTASSDVEATQDREEPQTKKFLPLRDSKSCTRKREIHKRDGYAKEGKGKNGDGEEDVYFDSNNAETFSIYDNRVDMRNFVLRKSNAMAKEGKSPIGRSSPNIQLKGDRKQKTIFSEHKLVNVSNGESNMTNNFCNNLKNIVFRNPVKSLLNNSSRPIVKSKSSSFLNPPPGSILKNSSYKILNKSPGSIIGNSPVIVAAQPRGNIMRSSSTNFFNNTASGNAFVGSPTYMVRRSEGNIVNSASPQFLTKHSPCNFSPQTPRFLPSHSTLNFVSNSPIHFANNQRSVLQNNGSPILGKSFPHKRMPQQKSIIKCIRRSIDERIDQEGPKTPSNSNECKASEFMSPIENGLLQRKRRKTNQETPLSVSCENVRTGRDNKMCTFDYCSVQNKGGISNNLGNGAKGDVLLHKAKSGKLKEGAQKDAMEEGKVEKGQIQDNRLRREKPKKVKIKRDKDKKCKRRRPSSLFYELFPNESRNGSVLRKVRKVCKEYQSRLISEYCHIYHLKKKKKKVKKIIKRKRIADLFHYLYEMCKRNKHDFSIKFVDQEECHKRPSSGNAFRQGGVRKRMLANNKGIIIREGIECRTGKITPHECKANLKMLDKGEVSRECTRKGSPLIPSGGGRGHSVKEGRGNAPHSLHNYEGDRVNILQMNCVDKGGHKKKLQHEQRKKVDMQRIPSFNLSRFVNLYSQIRSIHNDNRADKYQKEKMEIEEVIILGSNKISKKRIRDKVKKLCSYNNSILSNIGDKFIDDMNELFLIKNYARILKVLKRNHNIKHIYYLYENMYSIDKFDHINGSNFFNISHFIVDILLLKEVKEKDYLKKKIHKLKYSYQNYYAIYDSTDGGALFKDILRHLFNTPIKDTVKGDPKTLSAHIMGTNNSQQGLNFLPSIFKDKKKEADLNEQNDPYINVKFSSTTTINNSDTNSYTNQKKEELLGERMNEVLSGERHGSEQVSGGRTNSCLSLKNNVRGAVKEGGVKSGTCETSNTTVGNKPILRDFLSMSSGSQRGQSNASTISCMVRAYKCEMEKVYLEMGKEDGEILDVEKFYQHMHLSNARSDRGRAKAEEVIMMLFYHYCCGENGGDSNITRDRKVSGKRVPEYRIRKALFKIFFFFTSNGIINKKNLHQYVSFLRLYRFYLARIKCDPLIYFYHNIEKDSEEIVNAMNSKKVVDEHFYSSIMFDNYLNVIHCHLYMLKLLYKSYLNRLKRKHTYHKVNLEPLISHTFSILNYLLIKYSYDERGRVVRRRVVFLFLQFLYLNAKYYFKNVTFFLNKYDINYLIKSETGNFCKLNADPGRIHSGYENAQKGEPKVGGHKQTGVGNSKQGKIPGEGDKQRGSEEDGILDNQGDANEEELLRKGITLTEEAQYRGQKSNETLGKNRENQGNMKDQFLDENEWGNELVSEERQLEEGKDETQNSSTSNMDKFRKVFTKLDQNVNIAFSSFLKCYLKCVFILNLRLHENEMFRKIVWKIAQRIVTYCNDLYAILKIKKIPINRSYDYVFDQINNSLYGENIFLKPSFFKVLREDNYVRRIYGVYKDNIEKEGRKRVTSHGIADVDQNDVLNVLITFAKFNKGKCQRKKMNKKKKEFIFLVHSYKYIKKCICKELKENSILALYRKAKYLDENFNQSIDYLHSLFDTRLCLLSLDFELQNIIIEFLNCSMEFIQQYDQEQDPRFVIINKMMNVYSCVFSLFYLRLNSFPEFHTNKLYKILGVEKNIFSYDDQATWHMLNLFNFVNFRYGCSYRFLNSVFTSFHVLVNVLVKIDIHVEMDRKRIAKGRYKRDTQIRSARNKHTNAVRLPNLREMQKIIEREKRKNVRSKEMPQSIGGVRFGKGIIYKIVKEVKKKVTINGKLKMKNSLLENIIGKRKNRYFVNPFGEEVGMKKLERRMGEMCDARGMQRMGGVFSSTEKGHPGGYSSYPLSAIKTETQLETITAVDRCAVRKSRIVVRAKGGKIQMNQFKHGSRKQRILQSYGKLKKIKKKLKRKINNVCYFKYIAVIKKRQHKIYTALSRTYAHIVFILISIVHIENYNILHLRKGQDFLVNNDIYNTYYLFLHISSSIILLLSSVLRMYLHFNPSVGVHKEEYTRLKLGQKKGMTGIAKLRKSVPSVREEDGMTVKMASKQGGHNPSQHHSSQDASASKKCSSASMSNHTGGGKGGKFRIVQKENKSSRRYQIYLQTLLKFSSVNVLLMSKKKHSKRNKMKKNKYIFIFCKIIENLLQNCMFFVDIFNSCKNKDVLEMNDVFSKLTKLCKENNIMDDFDKIKNDLIYHSLFKYILQEEFISHFNLDKNELYNRNKCSLNLFYLSLNIFLTTFNTDISIHLERSLHNIHHLIHDKLYYESILNNVKKTVRYIRESSKSSFNCIFACVLYYLARWEKEGGKMLKGKGSEEKNNLQLRSISNGRFSSSPNMEEIQGNLLFSFFSKENYTNDSVPRSSVNSNWKDKEDSRSKCYINPSEDSYNISKTHEGITPRKYKQVEKQSTHLKTHQRNERKVISQIVYDMISPYMDIKHIKVYNRIYRNNHTINSLINICFSFLFNNFLFLKPVYPFDIVSKEKNENESCEKKIRRTNYTLDILSMKESDMKAGELFLALYIHKYMQSICLDVTKFVDYNAYMNQFFWVSNRRSVNIASPFSDYTYLNYATCNVYYKFNDYNVLQFLINFKKSKSEGKVTITKRGNVGLVGEFQSEHVYAEFMMSFVKVFERIISLDDETSADYTDPLTYNVYLDYLNDLFFNEDYYYVCFYEYIKNVYEEEKAEEFQIEDMDCYIKDVNEINPYRVKEEMKRKFDEYVQKNYLLLTVRRSRRENTSRKVDAQQVGKVIGKEQKIVSKGEEKIKVVLNNNPYHFKNVYRAYRNRLFKLVNKKRIDYMELVKVLNSKQYNHFSNMFYSSFIHVLSEVKYDYNKQYNFNIGKIMDKLNIGLKASFYNNKNVILYYYTFQQYFYLYKFLEDKYFSEFVLPEYMLLNITCKFVNNSLYNTNLYRIYCFLKFLYIRNVLKHMDILLNFLLYVYYKYLHYNYKGKDEFSHHFVDLFLSIHEESYNNSLLVGELKGKDNCLENSLLGKGNLLTKSSLLGEIPVSNSAKKKSHGDKKSREAAKRGSTSGKIIPADGKYNDDKSPLKGGNQTQSAYQEINNYHLVLSNSQNRFMHLLFFKILINCVKSKINILNAKNLFNNLNFFISSYVKYALFYTFEEKNKAFMDALKHKYSFYNFQAVKKNLKLCIYLKNVYLKRDLFNSDILSFLNIECGVRKPHSTGGLTEEKKKKKRYSNFGSSQSMDDQFGTSQNLEHVNKGEHSPELLQRCSTLECRNDGTAKRKRTISDKDKHLHGVEGSSKNEMNKRKKLLTGEACPMQGGTEATREENYTGSHVGENLTDVKNQIVGVQSIRVKREVEEENNPCEGEGPHDQTFYLNSLEDVKKGFQIKEDPYANQIKVKKEELSDGNNTKESIDPLAKADILRKQFFKERSCKKISKKYYINILKFYLANRAEEYGLNYAECQKLEDKSIYLVFLFLGKIFQFLFNSLLSQSCHQSDEDKDHNKSESDRKADVKDSSQWVDSSYTYESLLLHFMLITMCHYADSLIFLSVHFLDLHEIASKQSVTLQGYSKQSSSQEGTLQMSCPAIGENAILPPKEERNTYNLVDDQEGNKKGKKNKSGTPRSHKKKLSSCEKLQVENSPGKDEDGSNNSPNGCENHLEENNLFLKPSLTSTSSYYLCRNEAVHIMNGDKESTQMIIPLYKLLVTRLKICLYYPKYFFLASLFNYKYDTALSDDLLNHVKDLNLSEGVKYYTCGVNKNGEGSVSTPDGDCTGDATKGCNMVEALNRGEQADHGGDQPTGGINRGESNEADMLEHNSKKNSGTYNEHAENGTPTFRKEKQSFNMCVNYYTDYHHQNGKLNSGSFSSHYNSSNSMEYEDAKIHMEETKQEQPDNVGITPTHDTYERELDEKDTNEFNYDVHKLKVVIKNIEIRYEDVLNDIVEGLNFIAENKNCGNYNTQAAYHLCIYYFMRKNYTKCIHYMRFLINKGNFKIGQNESFNQDYYNLYCRRIQRNEFTFIKYFTIVLEVSKNVLKNVLSKIYEQVLCESGNVPHGKGLSCGNIPCVNDASLMDDFPCAHLGKFLVGEKVLDIFKEQKEVETPSETPVKKAEESKTEEQKTDESKTDEGKTDENKTDENKTDENKTDENKTVENKTDENKTDENKTDEHKTDEHKTDENKAVENKVDEGKPDGSRTKEPEKSSINECDSSPNKENPNDTKEQPILNDVTSEKNDPAEVVETGNSMSNQNDNKLEEIQNRWIYLGYDELDHLNEIYDILKILFEIYINMGKTIKRFNDYKVLEEATVIYGSNISVINVLFKIITEHLCFIFEVLCYFTPHFLVYPIILLFASDGVINGTPSAGSSENMTETPPRSITPVSSKYMYLKRAENNEELICSSSCTSLDLRIFKLFREFLANKSATMPTNISTKMHNVFLMTCKKVMYYQKSEQDIIKNLTSYNKKGSRKKKEGIMKFVDNALNGNKTKLSEFLNLFKNGKLLNCTDYLNCENIKFLTSKLNYNPNCTDMNKSKQRTNLDKKSVEKATSQAGKENTVSTANGVGNDLPADANTPILSKNESLDEQKSKEGVLFQIKLNNDKHIFLYDDYDIFNNIKTKNEALNCVNSMLTYKNSAAKKGETSNQRKRKATDSTNTDAKNAIRERDLRRLNREKSKVV</sequence>
<feature type="compositionally biased region" description="Basic and acidic residues" evidence="1">
    <location>
        <begin position="3540"/>
        <end position="3555"/>
    </location>
</feature>
<feature type="transmembrane region" description="Helical" evidence="2">
    <location>
        <begin position="2277"/>
        <end position="2299"/>
    </location>
</feature>
<dbReference type="Proteomes" id="UP000092716">
    <property type="component" value="Chromosome 12"/>
</dbReference>
<feature type="region of interest" description="Disordered" evidence="1">
    <location>
        <begin position="3479"/>
        <end position="3508"/>
    </location>
</feature>
<feature type="region of interest" description="Disordered" evidence="1">
    <location>
        <begin position="2346"/>
        <end position="2388"/>
    </location>
</feature>
<keyword evidence="4" id="KW-1185">Reference proteome</keyword>
<accession>A0A1B1E4G0</accession>
<dbReference type="GeneID" id="30910537"/>
<name>A0A1B1E4G0_9APIC</name>
<feature type="compositionally biased region" description="Polar residues" evidence="1">
    <location>
        <begin position="4800"/>
        <end position="4816"/>
    </location>
</feature>
<feature type="region of interest" description="Disordered" evidence="1">
    <location>
        <begin position="1593"/>
        <end position="1612"/>
    </location>
</feature>
<feature type="region of interest" description="Disordered" evidence="1">
    <location>
        <begin position="3307"/>
        <end position="3350"/>
    </location>
</feature>
<feature type="compositionally biased region" description="Basic and acidic residues" evidence="1">
    <location>
        <begin position="4913"/>
        <end position="4931"/>
    </location>
</feature>
<feature type="region of interest" description="Disordered" evidence="1">
    <location>
        <begin position="838"/>
        <end position="868"/>
    </location>
</feature>
<feature type="region of interest" description="Disordered" evidence="1">
    <location>
        <begin position="1526"/>
        <end position="1576"/>
    </location>
</feature>
<feature type="region of interest" description="Disordered" evidence="1">
    <location>
        <begin position="4889"/>
        <end position="4931"/>
    </location>
</feature>
<evidence type="ECO:0000256" key="1">
    <source>
        <dbReference type="SAM" id="MobiDB-lite"/>
    </source>
</evidence>
<feature type="compositionally biased region" description="Basic and acidic residues" evidence="1">
    <location>
        <begin position="4357"/>
        <end position="4462"/>
    </location>
</feature>
<feature type="compositionally biased region" description="Polar residues" evidence="1">
    <location>
        <begin position="1596"/>
        <end position="1612"/>
    </location>
</feature>
<feature type="region of interest" description="Disordered" evidence="1">
    <location>
        <begin position="4049"/>
        <end position="4069"/>
    </location>
</feature>
<protein>
    <submittedName>
        <fullName evidence="3">Uncharacterized protein</fullName>
    </submittedName>
</protein>